<dbReference type="EMBL" id="CADCTR010001147">
    <property type="protein sequence ID" value="CAA9283531.1"/>
    <property type="molecule type" value="Genomic_DNA"/>
</dbReference>
<sequence>MVFVLTSGERHEQPVLPVLMERGAVKRPGGG</sequence>
<feature type="non-terminal residue" evidence="1">
    <location>
        <position position="31"/>
    </location>
</feature>
<organism evidence="1">
    <name type="scientific">uncultured Chloroflexia bacterium</name>
    <dbReference type="NCBI Taxonomy" id="1672391"/>
    <lineage>
        <taxon>Bacteria</taxon>
        <taxon>Bacillati</taxon>
        <taxon>Chloroflexota</taxon>
        <taxon>Chloroflexia</taxon>
        <taxon>environmental samples</taxon>
    </lineage>
</organism>
<gene>
    <name evidence="1" type="ORF">AVDCRST_MAG93-3356</name>
</gene>
<evidence type="ECO:0000313" key="1">
    <source>
        <dbReference type="EMBL" id="CAA9283531.1"/>
    </source>
</evidence>
<reference evidence="1" key="1">
    <citation type="submission" date="2020-02" db="EMBL/GenBank/DDBJ databases">
        <authorList>
            <person name="Meier V. D."/>
        </authorList>
    </citation>
    <scope>NUCLEOTIDE SEQUENCE</scope>
    <source>
        <strain evidence="1">AVDCRST_MAG93</strain>
    </source>
</reference>
<proteinExistence type="predicted"/>
<name>A0A6J4JNN5_9CHLR</name>
<protein>
    <submittedName>
        <fullName evidence="1">Uncharacterized protein</fullName>
    </submittedName>
</protein>
<dbReference type="AlphaFoldDB" id="A0A6J4JNN5"/>
<accession>A0A6J4JNN5</accession>